<proteinExistence type="predicted"/>
<feature type="transmembrane region" description="Helical" evidence="8">
    <location>
        <begin position="271"/>
        <end position="288"/>
    </location>
</feature>
<evidence type="ECO:0000256" key="4">
    <source>
        <dbReference type="ARBA" id="ARBA00022692"/>
    </source>
</evidence>
<evidence type="ECO:0000256" key="8">
    <source>
        <dbReference type="SAM" id="Phobius"/>
    </source>
</evidence>
<evidence type="ECO:0000256" key="6">
    <source>
        <dbReference type="ARBA" id="ARBA00023065"/>
    </source>
</evidence>
<dbReference type="Pfam" id="PF02386">
    <property type="entry name" value="TrkH"/>
    <property type="match status" value="1"/>
</dbReference>
<protein>
    <submittedName>
        <fullName evidence="9">Potassium uptake protein, TrkH family</fullName>
    </submittedName>
</protein>
<feature type="transmembrane region" description="Helical" evidence="8">
    <location>
        <begin position="173"/>
        <end position="196"/>
    </location>
</feature>
<evidence type="ECO:0000256" key="1">
    <source>
        <dbReference type="ARBA" id="ARBA00004651"/>
    </source>
</evidence>
<keyword evidence="4 8" id="KW-0812">Transmembrane</keyword>
<dbReference type="GO" id="GO:0030001">
    <property type="term" value="P:metal ion transport"/>
    <property type="evidence" value="ECO:0007669"/>
    <property type="project" value="UniProtKB-ARBA"/>
</dbReference>
<feature type="transmembrane region" description="Helical" evidence="8">
    <location>
        <begin position="27"/>
        <end position="46"/>
    </location>
</feature>
<evidence type="ECO:0000313" key="10">
    <source>
        <dbReference type="Proteomes" id="UP000005273"/>
    </source>
</evidence>
<dbReference type="GO" id="GO:0005886">
    <property type="term" value="C:plasma membrane"/>
    <property type="evidence" value="ECO:0007669"/>
    <property type="project" value="UniProtKB-SubCell"/>
</dbReference>
<reference evidence="10" key="1">
    <citation type="submission" date="2012-09" db="EMBL/GenBank/DDBJ databases">
        <authorList>
            <person name="Weinstock G."/>
            <person name="Sodergren E."/>
            <person name="Clifton S."/>
            <person name="Fulton L."/>
            <person name="Fulton B."/>
            <person name="Courtney L."/>
            <person name="Fronick C."/>
            <person name="Harrison M."/>
            <person name="Strong C."/>
            <person name="Farmer C."/>
            <person name="Delehaunty K."/>
            <person name="Markovic C."/>
            <person name="Hall O."/>
            <person name="Minx P."/>
            <person name="Tomlinson C."/>
            <person name="Mitreva M."/>
            <person name="Nelson J."/>
            <person name="Hou S."/>
            <person name="Wollam A."/>
            <person name="Pepin K.H."/>
            <person name="Johnson M."/>
            <person name="Bhonagiri V."/>
            <person name="Nash W.E."/>
            <person name="Suruliraj S."/>
            <person name="Warren W."/>
            <person name="Chinwalla A."/>
            <person name="Mardis E.R."/>
            <person name="Wilson R.K."/>
        </authorList>
    </citation>
    <scope>NUCLEOTIDE SEQUENCE [LARGE SCALE GENOMIC DNA]</scope>
    <source>
        <strain evidence="10">OS1</strain>
    </source>
</reference>
<dbReference type="AlphaFoldDB" id="A0A0T5XCJ2"/>
<feature type="transmembrane region" description="Helical" evidence="8">
    <location>
        <begin position="142"/>
        <end position="161"/>
    </location>
</feature>
<gene>
    <name evidence="9" type="ORF">HMPREF1705_03347</name>
</gene>
<evidence type="ECO:0000313" key="9">
    <source>
        <dbReference type="EMBL" id="KRT36086.1"/>
    </source>
</evidence>
<comment type="subcellular location">
    <subcellularLocation>
        <location evidence="1">Cell membrane</location>
        <topology evidence="1">Multi-pass membrane protein</topology>
    </subcellularLocation>
</comment>
<accession>A0A0T5XCJ2</accession>
<evidence type="ECO:0000256" key="3">
    <source>
        <dbReference type="ARBA" id="ARBA00022475"/>
    </source>
</evidence>
<keyword evidence="6" id="KW-0406">Ion transport</keyword>
<feature type="transmembrane region" description="Helical" evidence="8">
    <location>
        <begin position="109"/>
        <end position="130"/>
    </location>
</feature>
<dbReference type="GO" id="GO:0008324">
    <property type="term" value="F:monoatomic cation transmembrane transporter activity"/>
    <property type="evidence" value="ECO:0007669"/>
    <property type="project" value="InterPro"/>
</dbReference>
<feature type="transmembrane region" description="Helical" evidence="8">
    <location>
        <begin position="208"/>
        <end position="229"/>
    </location>
</feature>
<sequence>MFGFLSLIAVGTLLIWLFNLSQKPISLINALFTATSAVCVTGLIVVDTGSDLTLMSQVVVMALIQLGGLGIMTAMTIVPFLMGQRIGIRQRFYFIKEKGLEYPSGAVKLLIQILKVTILFEAIGFIPLFIKFSEEMSHKEALFTAAFHSISAFCNAGFSLFSNNLESYSNSFMIPGAIMFLVILGGLGFPFYMEWVSKAKSHKRLSPYAKLVLSTTSMLIIFGFLLILFVEWKGAFVEYNLPLKLWNALFMAVTPRTAGFDTISPSNFSKAGYIIVVLLMIIGASPASTGGGIKTTTAGILWCTVKSNLRGKKPFLFNQSISSDLIVNTTTLITLYLTTIFVSVVLLSLFEPFSFDQILFEVVSALGTVGLSLGITPHLSSAGKLVLVILMFWGRVGLITFMYGVFKKREKENINLPRAYIPIG</sequence>
<dbReference type="EMBL" id="ACJX03000001">
    <property type="protein sequence ID" value="KRT36086.1"/>
    <property type="molecule type" value="Genomic_DNA"/>
</dbReference>
<dbReference type="STRING" id="592015.HMPREF1705_03347"/>
<keyword evidence="5 8" id="KW-1133">Transmembrane helix</keyword>
<keyword evidence="3" id="KW-1003">Cell membrane</keyword>
<comment type="caution">
    <text evidence="9">The sequence shown here is derived from an EMBL/GenBank/DDBJ whole genome shotgun (WGS) entry which is preliminary data.</text>
</comment>
<keyword evidence="10" id="KW-1185">Reference proteome</keyword>
<feature type="transmembrane region" description="Helical" evidence="8">
    <location>
        <begin position="58"/>
        <end position="82"/>
    </location>
</feature>
<dbReference type="OrthoDB" id="9810952at2"/>
<keyword evidence="7 8" id="KW-0472">Membrane</keyword>
<dbReference type="Proteomes" id="UP000005273">
    <property type="component" value="Unassembled WGS sequence"/>
</dbReference>
<evidence type="ECO:0000256" key="5">
    <source>
        <dbReference type="ARBA" id="ARBA00022989"/>
    </source>
</evidence>
<keyword evidence="2" id="KW-0813">Transport</keyword>
<dbReference type="InterPro" id="IPR003445">
    <property type="entry name" value="Cat_transpt"/>
</dbReference>
<dbReference type="eggNOG" id="COG0168">
    <property type="taxonomic scope" value="Bacteria"/>
</dbReference>
<feature type="transmembrane region" description="Helical" evidence="8">
    <location>
        <begin position="385"/>
        <end position="406"/>
    </location>
</feature>
<name>A0A0T5XCJ2_9BACT</name>
<evidence type="ECO:0000256" key="2">
    <source>
        <dbReference type="ARBA" id="ARBA00022448"/>
    </source>
</evidence>
<dbReference type="PANTHER" id="PTHR32024:SF1">
    <property type="entry name" value="KTR SYSTEM POTASSIUM UPTAKE PROTEIN B"/>
    <property type="match status" value="1"/>
</dbReference>
<evidence type="ECO:0000256" key="7">
    <source>
        <dbReference type="ARBA" id="ARBA00023136"/>
    </source>
</evidence>
<feature type="transmembrane region" description="Helical" evidence="8">
    <location>
        <begin position="358"/>
        <end position="379"/>
    </location>
</feature>
<dbReference type="PANTHER" id="PTHR32024">
    <property type="entry name" value="TRK SYSTEM POTASSIUM UPTAKE PROTEIN TRKG-RELATED"/>
    <property type="match status" value="1"/>
</dbReference>
<feature type="transmembrane region" description="Helical" evidence="8">
    <location>
        <begin position="325"/>
        <end position="346"/>
    </location>
</feature>
<organism evidence="9 10">
    <name type="scientific">Acetomicrobium hydrogeniformans ATCC BAA-1850</name>
    <dbReference type="NCBI Taxonomy" id="592015"/>
    <lineage>
        <taxon>Bacteria</taxon>
        <taxon>Thermotogati</taxon>
        <taxon>Synergistota</taxon>
        <taxon>Synergistia</taxon>
        <taxon>Synergistales</taxon>
        <taxon>Acetomicrobiaceae</taxon>
        <taxon>Acetomicrobium</taxon>
    </lineage>
</organism>